<dbReference type="eggNOG" id="COG0146">
    <property type="taxonomic scope" value="Bacteria"/>
</dbReference>
<dbReference type="GO" id="GO:0005829">
    <property type="term" value="C:cytosol"/>
    <property type="evidence" value="ECO:0007669"/>
    <property type="project" value="TreeGrafter"/>
</dbReference>
<evidence type="ECO:0000313" key="3">
    <source>
        <dbReference type="EMBL" id="KGJ72105.1"/>
    </source>
</evidence>
<dbReference type="Pfam" id="PF02538">
    <property type="entry name" value="Hydantoinase_B"/>
    <property type="match status" value="1"/>
</dbReference>
<name>A0A099J237_9MICO</name>
<evidence type="ECO:0000259" key="2">
    <source>
        <dbReference type="Pfam" id="PF02538"/>
    </source>
</evidence>
<dbReference type="GO" id="GO:0017168">
    <property type="term" value="F:5-oxoprolinase (ATP-hydrolyzing) activity"/>
    <property type="evidence" value="ECO:0007669"/>
    <property type="project" value="TreeGrafter"/>
</dbReference>
<dbReference type="EMBL" id="JPXF01000098">
    <property type="protein sequence ID" value="KGJ72105.1"/>
    <property type="molecule type" value="Genomic_DNA"/>
</dbReference>
<reference evidence="3 5" key="1">
    <citation type="submission" date="2014-08" db="EMBL/GenBank/DDBJ databases">
        <authorList>
            <person name="Sisinthy S."/>
        </authorList>
    </citation>
    <scope>NUCLEOTIDE SEQUENCE [LARGE SCALE GENOMIC DNA]</scope>
    <source>
        <strain evidence="3 5">RuG17</strain>
    </source>
</reference>
<sequence length="782" mass="86923">MTLTTDEFVPAGQQDDDSRGNDSQELTTQEQQWVDKFMDETTLFLGPDPAIMRHHEIMPRTAYEEECISQGINPLEIDRIRKRLAGALDEAFEMCESMGAAPGAKWADLSCAVYTAEGDVTYLSNRGVIAFSAVLHHPIRYIMKNWKDEPTVGINEGDGFFHNDSRFGMVHNTDQSMLVPVIRGGIIIAWVGATIHEGENGACEPGGMPSGSETPFDDGLRASPIKIVEKGHLRRDLLTFLQHSTRDPKLMLADIKVKMGAVKRIMDTVDRLIDEVGQETFVASLRVTVEDVETEVKRRIGELPDGTVTFNQFVDSTLKENILIKFACKITIKGERMIVDLTGTGPEILNRAINSPLASTKSFMAQAILSYWWPDLPRSTGALSPIEVITEEHSWADAGYDAPVGQSLQASFRGFSALQTAFAKMQFSSPQKYSNVVAPWFNQINDFLWGGTTQNGEQVGNLCADLNGMGGGAKAFRDGEDAVAPLFCAMADIGEQEVMEEEVPFLQLVSKRMVRDNQGFGKFRGGMGYEMIVASRGTPSWGFMTVTSGSKFSSVPGMFGGYGCPVYPLAMVKGINIYDIIQKDPTQFNLSMERVMNEQPFEGGDYQSAHMGLQFDVAKEGELYMIAQGAGGGYGDVLERDPELVVTDLELDRISAHTASTMYGVVWEPETYVVHEQATIELRAQMRQDRINRGTPYKEFIQEFVKEEPPAELLYFGSWGQDNDEELLATHWGGLEPERVKGKLEDLPLIMVPDRRVLKISKLEARVRELEEKYGEVVEHKS</sequence>
<dbReference type="InterPro" id="IPR045079">
    <property type="entry name" value="Oxoprolinase-like"/>
</dbReference>
<dbReference type="InterPro" id="IPR003692">
    <property type="entry name" value="Hydantoinase_B"/>
</dbReference>
<accession>A0A099J237</accession>
<evidence type="ECO:0000313" key="6">
    <source>
        <dbReference type="Proteomes" id="UP000561726"/>
    </source>
</evidence>
<keyword evidence="5" id="KW-1185">Reference proteome</keyword>
<dbReference type="Proteomes" id="UP000561726">
    <property type="component" value="Unassembled WGS sequence"/>
</dbReference>
<dbReference type="EMBL" id="JACHBQ010000001">
    <property type="protein sequence ID" value="MBB5641950.1"/>
    <property type="molecule type" value="Genomic_DNA"/>
</dbReference>
<dbReference type="AlphaFoldDB" id="A0A099J237"/>
<comment type="caution">
    <text evidence="3">The sequence shown here is derived from an EMBL/GenBank/DDBJ whole genome shotgun (WGS) entry which is preliminary data.</text>
</comment>
<evidence type="ECO:0000256" key="1">
    <source>
        <dbReference type="SAM" id="MobiDB-lite"/>
    </source>
</evidence>
<dbReference type="GO" id="GO:0006749">
    <property type="term" value="P:glutathione metabolic process"/>
    <property type="evidence" value="ECO:0007669"/>
    <property type="project" value="TreeGrafter"/>
</dbReference>
<feature type="domain" description="Hydantoinase B/oxoprolinase" evidence="2">
    <location>
        <begin position="75"/>
        <end position="636"/>
    </location>
</feature>
<feature type="region of interest" description="Disordered" evidence="1">
    <location>
        <begin position="1"/>
        <end position="27"/>
    </location>
</feature>
<protein>
    <submittedName>
        <fullName evidence="3">Acetone carboxylase subunit alpha</fullName>
    </submittedName>
    <submittedName>
        <fullName evidence="4">N-methylhydantoinase B/oxoprolinase/acetone carboxylase alpha subunit</fullName>
    </submittedName>
</protein>
<reference evidence="4 6" key="2">
    <citation type="submission" date="2020-08" db="EMBL/GenBank/DDBJ databases">
        <title>Sequencing the genomes of 1000 actinobacteria strains.</title>
        <authorList>
            <person name="Klenk H.-P."/>
        </authorList>
    </citation>
    <scope>NUCLEOTIDE SEQUENCE [LARGE SCALE GENOMIC DNA]</scope>
    <source>
        <strain evidence="4 6">DSM 21065</strain>
    </source>
</reference>
<evidence type="ECO:0000313" key="5">
    <source>
        <dbReference type="Proteomes" id="UP000029864"/>
    </source>
</evidence>
<dbReference type="Proteomes" id="UP000029864">
    <property type="component" value="Unassembled WGS sequence"/>
</dbReference>
<dbReference type="STRING" id="1001240.GY21_17615"/>
<dbReference type="OrthoDB" id="102473at2"/>
<dbReference type="PANTHER" id="PTHR11365">
    <property type="entry name" value="5-OXOPROLINASE RELATED"/>
    <property type="match status" value="1"/>
</dbReference>
<proteinExistence type="predicted"/>
<organism evidence="3 5">
    <name type="scientific">Cryobacterium roopkundense</name>
    <dbReference type="NCBI Taxonomy" id="1001240"/>
    <lineage>
        <taxon>Bacteria</taxon>
        <taxon>Bacillati</taxon>
        <taxon>Actinomycetota</taxon>
        <taxon>Actinomycetes</taxon>
        <taxon>Micrococcales</taxon>
        <taxon>Microbacteriaceae</taxon>
        <taxon>Cryobacterium</taxon>
    </lineage>
</organism>
<dbReference type="RefSeq" id="WP_035838935.1">
    <property type="nucleotide sequence ID" value="NZ_JACHBQ010000001.1"/>
</dbReference>
<dbReference type="PANTHER" id="PTHR11365:SF23">
    <property type="entry name" value="HYPOTHETICAL 5-OXOPROLINASE (EUROFUNG)-RELATED"/>
    <property type="match status" value="1"/>
</dbReference>
<evidence type="ECO:0000313" key="4">
    <source>
        <dbReference type="EMBL" id="MBB5641950.1"/>
    </source>
</evidence>
<gene>
    <name evidence="4" type="ORF">BJ997_002498</name>
    <name evidence="3" type="ORF">GY21_17615</name>
</gene>